<dbReference type="Gene3D" id="3.30.1520.10">
    <property type="entry name" value="Phox-like domain"/>
    <property type="match status" value="1"/>
</dbReference>
<feature type="region of interest" description="Disordered" evidence="2">
    <location>
        <begin position="716"/>
        <end position="927"/>
    </location>
</feature>
<feature type="compositionally biased region" description="Basic and acidic residues" evidence="2">
    <location>
        <begin position="913"/>
        <end position="927"/>
    </location>
</feature>
<evidence type="ECO:0000313" key="6">
    <source>
        <dbReference type="Proteomes" id="UP000268823"/>
    </source>
</evidence>
<feature type="compositionally biased region" description="Basic and acidic residues" evidence="2">
    <location>
        <begin position="368"/>
        <end position="379"/>
    </location>
</feature>
<dbReference type="PROSITE" id="PS50195">
    <property type="entry name" value="PX"/>
    <property type="match status" value="1"/>
</dbReference>
<name>A0A3M7FQZ9_HORWE</name>
<feature type="compositionally biased region" description="Basic and acidic residues" evidence="2">
    <location>
        <begin position="532"/>
        <end position="541"/>
    </location>
</feature>
<feature type="compositionally biased region" description="Basic and acidic residues" evidence="2">
    <location>
        <begin position="400"/>
        <end position="419"/>
    </location>
</feature>
<dbReference type="CDD" id="cd06093">
    <property type="entry name" value="PX_domain"/>
    <property type="match status" value="1"/>
</dbReference>
<dbReference type="InterPro" id="IPR001683">
    <property type="entry name" value="PX_dom"/>
</dbReference>
<evidence type="ECO:0008006" key="7">
    <source>
        <dbReference type="Google" id="ProtNLM"/>
    </source>
</evidence>
<sequence>MDETKPTDPALAANAGGDVPKPVMEDQEQGNDQGAHQSPAVAAPSGNSTSFATSIQRFTDRALYFLSHASNETLGACLVGLGAGTYMILGRLGLVIIGVAGGVVLHATWEGVRGDDRDEETKSAERERRREAGVEVARRVLDWKATTKDQDATIEDVKIFAGQRQLDFSKFGPETAGALTTFTNAIIKDYVRYWYDPTLPGEETFPASCKQILTAFLLSLSGHLTRKRPADAFLDFVTNASSIIIVFLNELSAALNASPSAKPEEAVAAYLQLKPDSSLSYMIDQQSQENKLGDISEDILQAYLDPKAYNCPPVHVFLKKVLAQLILGYTVSYCSRPEFINEWIVYGLEESETTKEVMDMVDAGVEGRQPEDSSAKPTRETTTGEPVARDSIDKPAQPKTPERSKHERRMSKAEDAMDEAMKEAKRLTQMMIEEDERKAREEHDRQAAVSSSEDVSDSNTPGAPTPTSSQSDKERQSEEVPAWAGTDPDLDVSNPPKAAERPSTPISNQQQFTSFDQIVPNQQPTALNGSPEKSRQEEPKEPPQLTLHKAIISIFDDSQPNERASIKAKPQTDYLIQIEPSSSAFSGWMIARKFADFEMLHEVLRRISAIAGVPQFVQTHPELPKWKTNTKSGLRAELERYLTDAVRFQPLAESEGMKRFLEKDQGLMKSPGAAKGFGWPTPDAFGKFGNDMMGALTKAPKSVGAGGKAVFGGVAGLVGGKKPNQSSVDLSRTSTSDSIPTVGKPSEHSSKPSDAPSLATDSYAGSINVPSARQSQESVRSLPKQALERKASVATTASGSAELRPRPSVSSSRLSKELDRSVESVLDRAEPEPEPEPATPVGQADSTTLEKAPEAAYNLPPPPSEISDDFGSPGKASLPRKSTDTFRSTGLDQEMTAKSDTQTPSQTPAQPKKKPEQKPKAPLSERETSVAIELMFAVITELYTLSSAWNIRRTLLAAAKNFLLRPGNPQLLTIRDMLQDSLLDSNLSDAGIAQHILKLRENSLPTAEEMEVWKRDYPEKTEEQKEELRVKARHLLVTKGVPAALTSVMGAAASGEALGKVFDCLQVEEVGRGLVFGLVLQALRIITH</sequence>
<dbReference type="SUPFAM" id="SSF64268">
    <property type="entry name" value="PX domain"/>
    <property type="match status" value="1"/>
</dbReference>
<dbReference type="PANTHER" id="PTHR22775">
    <property type="entry name" value="SORTING NEXIN"/>
    <property type="match status" value="1"/>
</dbReference>
<dbReference type="PANTHER" id="PTHR22775:SF47">
    <property type="entry name" value="MEIOTICALLY UP-REGULATED GENE 122 PROTEIN"/>
    <property type="match status" value="1"/>
</dbReference>
<dbReference type="PROSITE" id="PS51207">
    <property type="entry name" value="PXA"/>
    <property type="match status" value="1"/>
</dbReference>
<dbReference type="InterPro" id="IPR003114">
    <property type="entry name" value="Phox_assoc"/>
</dbReference>
<dbReference type="InterPro" id="IPR013937">
    <property type="entry name" value="Sorting_nexin_C"/>
</dbReference>
<accession>A0A3M7FQZ9</accession>
<gene>
    <name evidence="5" type="ORF">D0861_03495</name>
</gene>
<feature type="compositionally biased region" description="Polar residues" evidence="2">
    <location>
        <begin position="885"/>
        <end position="907"/>
    </location>
</feature>
<evidence type="ECO:0000256" key="1">
    <source>
        <dbReference type="ARBA" id="ARBA00010883"/>
    </source>
</evidence>
<evidence type="ECO:0000259" key="4">
    <source>
        <dbReference type="PROSITE" id="PS51207"/>
    </source>
</evidence>
<feature type="compositionally biased region" description="Polar residues" evidence="2">
    <location>
        <begin position="459"/>
        <end position="470"/>
    </location>
</feature>
<comment type="similarity">
    <text evidence="1">Belongs to the sorting nexin family.</text>
</comment>
<feature type="compositionally biased region" description="Polar residues" evidence="2">
    <location>
        <begin position="723"/>
        <end position="739"/>
    </location>
</feature>
<reference evidence="5 6" key="1">
    <citation type="journal article" date="2018" name="BMC Genomics">
        <title>Genomic evidence for intraspecific hybridization in a clonal and extremely halotolerant yeast.</title>
        <authorList>
            <person name="Gostincar C."/>
            <person name="Stajich J.E."/>
            <person name="Zupancic J."/>
            <person name="Zalar P."/>
            <person name="Gunde-Cimerman N."/>
        </authorList>
    </citation>
    <scope>NUCLEOTIDE SEQUENCE [LARGE SCALE GENOMIC DNA]</scope>
    <source>
        <strain evidence="5 6">EXF-2788</strain>
    </source>
</reference>
<dbReference type="InterPro" id="IPR036871">
    <property type="entry name" value="PX_dom_sf"/>
</dbReference>
<dbReference type="SMART" id="SM00313">
    <property type="entry name" value="PXA"/>
    <property type="match status" value="1"/>
</dbReference>
<proteinExistence type="inferred from homology"/>
<feature type="region of interest" description="Disordered" evidence="2">
    <location>
        <begin position="365"/>
        <end position="419"/>
    </location>
</feature>
<evidence type="ECO:0000259" key="3">
    <source>
        <dbReference type="PROSITE" id="PS50195"/>
    </source>
</evidence>
<feature type="compositionally biased region" description="Basic and acidic residues" evidence="2">
    <location>
        <begin position="814"/>
        <end position="831"/>
    </location>
</feature>
<dbReference type="EMBL" id="QWIR01000048">
    <property type="protein sequence ID" value="RMY90781.1"/>
    <property type="molecule type" value="Genomic_DNA"/>
</dbReference>
<feature type="domain" description="PXA" evidence="4">
    <location>
        <begin position="172"/>
        <end position="352"/>
    </location>
</feature>
<dbReference type="AlphaFoldDB" id="A0A3M7FQZ9"/>
<dbReference type="Pfam" id="PF02194">
    <property type="entry name" value="PXA"/>
    <property type="match status" value="1"/>
</dbReference>
<feature type="compositionally biased region" description="Basic and acidic residues" evidence="2">
    <location>
        <begin position="436"/>
        <end position="446"/>
    </location>
</feature>
<dbReference type="VEuPathDB" id="FungiDB:BTJ68_00442"/>
<dbReference type="Pfam" id="PF08628">
    <property type="entry name" value="Nexin_C"/>
    <property type="match status" value="1"/>
</dbReference>
<comment type="caution">
    <text evidence="5">The sequence shown here is derived from an EMBL/GenBank/DDBJ whole genome shotgun (WGS) entry which is preliminary data.</text>
</comment>
<evidence type="ECO:0000256" key="2">
    <source>
        <dbReference type="SAM" id="MobiDB-lite"/>
    </source>
</evidence>
<feature type="compositionally biased region" description="Polar residues" evidence="2">
    <location>
        <begin position="504"/>
        <end position="528"/>
    </location>
</feature>
<organism evidence="5 6">
    <name type="scientific">Hortaea werneckii</name>
    <name type="common">Black yeast</name>
    <name type="synonym">Cladosporium werneckii</name>
    <dbReference type="NCBI Taxonomy" id="91943"/>
    <lineage>
        <taxon>Eukaryota</taxon>
        <taxon>Fungi</taxon>
        <taxon>Dikarya</taxon>
        <taxon>Ascomycota</taxon>
        <taxon>Pezizomycotina</taxon>
        <taxon>Dothideomycetes</taxon>
        <taxon>Dothideomycetidae</taxon>
        <taxon>Mycosphaerellales</taxon>
        <taxon>Teratosphaeriaceae</taxon>
        <taxon>Hortaea</taxon>
    </lineage>
</organism>
<feature type="domain" description="PX" evidence="3">
    <location>
        <begin position="552"/>
        <end position="668"/>
    </location>
</feature>
<evidence type="ECO:0000313" key="5">
    <source>
        <dbReference type="EMBL" id="RMY90781.1"/>
    </source>
</evidence>
<dbReference type="Proteomes" id="UP000268823">
    <property type="component" value="Unassembled WGS sequence"/>
</dbReference>
<dbReference type="FunFam" id="3.30.1520.10:FF:000065">
    <property type="entry name" value="PX domain protein (AFU_orthologue AFUA_2G07450)"/>
    <property type="match status" value="1"/>
</dbReference>
<feature type="region of interest" description="Disordered" evidence="2">
    <location>
        <begin position="1"/>
        <end position="49"/>
    </location>
</feature>
<feature type="region of interest" description="Disordered" evidence="2">
    <location>
        <begin position="436"/>
        <end position="545"/>
    </location>
</feature>
<protein>
    <recommendedName>
        <fullName evidence="7">PXA domain-containing protein</fullName>
    </recommendedName>
</protein>
<feature type="compositionally biased region" description="Polar residues" evidence="2">
    <location>
        <begin position="759"/>
        <end position="779"/>
    </location>
</feature>
<dbReference type="OrthoDB" id="41200at2759"/>
<dbReference type="Pfam" id="PF00787">
    <property type="entry name" value="PX"/>
    <property type="match status" value="1"/>
</dbReference>
<dbReference type="GO" id="GO:0035091">
    <property type="term" value="F:phosphatidylinositol binding"/>
    <property type="evidence" value="ECO:0007669"/>
    <property type="project" value="InterPro"/>
</dbReference>